<reference evidence="1" key="1">
    <citation type="submission" date="2014-09" db="EMBL/GenBank/DDBJ databases">
        <authorList>
            <person name="Magalhaes I.L.F."/>
            <person name="Oliveira U."/>
            <person name="Santos F.R."/>
            <person name="Vidigal T.H.D.A."/>
            <person name="Brescovit A.D."/>
            <person name="Santos A.J."/>
        </authorList>
    </citation>
    <scope>NUCLEOTIDE SEQUENCE</scope>
    <source>
        <tissue evidence="1">Shoot tissue taken approximately 20 cm above the soil surface</tissue>
    </source>
</reference>
<proteinExistence type="predicted"/>
<organism evidence="1">
    <name type="scientific">Arundo donax</name>
    <name type="common">Giant reed</name>
    <name type="synonym">Donax arundinaceus</name>
    <dbReference type="NCBI Taxonomy" id="35708"/>
    <lineage>
        <taxon>Eukaryota</taxon>
        <taxon>Viridiplantae</taxon>
        <taxon>Streptophyta</taxon>
        <taxon>Embryophyta</taxon>
        <taxon>Tracheophyta</taxon>
        <taxon>Spermatophyta</taxon>
        <taxon>Magnoliopsida</taxon>
        <taxon>Liliopsida</taxon>
        <taxon>Poales</taxon>
        <taxon>Poaceae</taxon>
        <taxon>PACMAD clade</taxon>
        <taxon>Arundinoideae</taxon>
        <taxon>Arundineae</taxon>
        <taxon>Arundo</taxon>
    </lineage>
</organism>
<accession>A0A0A9B4W6</accession>
<name>A0A0A9B4W6_ARUDO</name>
<dbReference type="AlphaFoldDB" id="A0A0A9B4W6"/>
<sequence length="21" mass="2549">MWLRCAENLRQGFLPCTKRIL</sequence>
<evidence type="ECO:0000313" key="1">
    <source>
        <dbReference type="EMBL" id="JAD58421.1"/>
    </source>
</evidence>
<dbReference type="EMBL" id="GBRH01239474">
    <property type="protein sequence ID" value="JAD58421.1"/>
    <property type="molecule type" value="Transcribed_RNA"/>
</dbReference>
<reference evidence="1" key="2">
    <citation type="journal article" date="2015" name="Data Brief">
        <title>Shoot transcriptome of the giant reed, Arundo donax.</title>
        <authorList>
            <person name="Barrero R.A."/>
            <person name="Guerrero F.D."/>
            <person name="Moolhuijzen P."/>
            <person name="Goolsby J.A."/>
            <person name="Tidwell J."/>
            <person name="Bellgard S.E."/>
            <person name="Bellgard M.I."/>
        </authorList>
    </citation>
    <scope>NUCLEOTIDE SEQUENCE</scope>
    <source>
        <tissue evidence="1">Shoot tissue taken approximately 20 cm above the soil surface</tissue>
    </source>
</reference>
<protein>
    <submittedName>
        <fullName evidence="1">Uncharacterized protein</fullName>
    </submittedName>
</protein>